<dbReference type="PROSITE" id="PS01137">
    <property type="entry name" value="TATD_1"/>
    <property type="match status" value="1"/>
</dbReference>
<dbReference type="PIRSF" id="PIRSF005902">
    <property type="entry name" value="DNase_TatD"/>
    <property type="match status" value="1"/>
</dbReference>
<dbReference type="GO" id="GO:0016787">
    <property type="term" value="F:hydrolase activity"/>
    <property type="evidence" value="ECO:0007669"/>
    <property type="project" value="UniProtKB-KW"/>
</dbReference>
<keyword evidence="2 3" id="KW-0378">Hydrolase</keyword>
<reference evidence="4" key="1">
    <citation type="submission" date="2006-10" db="EMBL/GenBank/DDBJ databases">
        <authorList>
            <person name="Heidelberg J."/>
            <person name="Sebastian Y."/>
        </authorList>
    </citation>
    <scope>NUCLEOTIDE SEQUENCE [LARGE SCALE GENOMIC DNA]</scope>
    <source>
        <strain evidence="4">EX25</strain>
    </source>
</reference>
<name>A0ABM9WU64_VIBAE</name>
<comment type="similarity">
    <text evidence="1">Belongs to the metallo-dependent hydrolases superfamily. TatD-type hydrolase family.</text>
</comment>
<evidence type="ECO:0000256" key="2">
    <source>
        <dbReference type="ARBA" id="ARBA00022801"/>
    </source>
</evidence>
<gene>
    <name evidence="3" type="ORF">VEx25_1601</name>
</gene>
<protein>
    <submittedName>
        <fullName evidence="3">Hydrolase, TatD family</fullName>
    </submittedName>
</protein>
<dbReference type="InterPro" id="IPR001130">
    <property type="entry name" value="TatD-like"/>
</dbReference>
<dbReference type="SUPFAM" id="SSF51556">
    <property type="entry name" value="Metallo-dependent hydrolases"/>
    <property type="match status" value="1"/>
</dbReference>
<evidence type="ECO:0000256" key="1">
    <source>
        <dbReference type="ARBA" id="ARBA00009275"/>
    </source>
</evidence>
<dbReference type="InterPro" id="IPR032466">
    <property type="entry name" value="Metal_Hydrolase"/>
</dbReference>
<dbReference type="Pfam" id="PF01026">
    <property type="entry name" value="TatD_DNase"/>
    <property type="match status" value="1"/>
</dbReference>
<accession>A0ABM9WU64</accession>
<organism evidence="3 4">
    <name type="scientific">Vibrio antiquarius (strain Ex25)</name>
    <dbReference type="NCBI Taxonomy" id="150340"/>
    <lineage>
        <taxon>Bacteria</taxon>
        <taxon>Pseudomonadati</taxon>
        <taxon>Pseudomonadota</taxon>
        <taxon>Gammaproteobacteria</taxon>
        <taxon>Vibrionales</taxon>
        <taxon>Vibrionaceae</taxon>
        <taxon>Vibrio</taxon>
        <taxon>Vibrio diabolicus subgroup</taxon>
    </lineage>
</organism>
<dbReference type="CDD" id="cd01310">
    <property type="entry name" value="TatD_DNAse"/>
    <property type="match status" value="1"/>
</dbReference>
<dbReference type="Gene3D" id="3.20.20.140">
    <property type="entry name" value="Metal-dependent hydrolases"/>
    <property type="match status" value="1"/>
</dbReference>
<dbReference type="InterPro" id="IPR018228">
    <property type="entry name" value="DNase_TatD-rel_CS"/>
</dbReference>
<dbReference type="PANTHER" id="PTHR46124">
    <property type="entry name" value="D-AMINOACYL-TRNA DEACYLASE"/>
    <property type="match status" value="1"/>
</dbReference>
<proteinExistence type="inferred from homology"/>
<dbReference type="PROSITE" id="PS01091">
    <property type="entry name" value="TATD_3"/>
    <property type="match status" value="1"/>
</dbReference>
<sequence>MKRPVKLCYFLILSLSVQIKSLKMKLFDTHCHFDFDVFQGDFAHQLQLAQTQGVTRILIPSVGPQNWARIQTLADQHANLYYALGFHPYFLEDNVEQHVAELEHYLKQNVPQCVAIGECGLDFAIDVDPQLQEKTLEVQFELARRFELPVILHSRKAHNRLIQMVKAAKLPRGGVLHAFSGSYQQAMEWVKLGFFIGVGGTITYPRAKKTRDAIQKLPLKHLVIETDAPDMPILGYQGESNHPAKLIHVFNELVELHNGSKQSIASQLWKNSNFAFLICE</sequence>
<keyword evidence="4" id="KW-1185">Reference proteome</keyword>
<evidence type="ECO:0000313" key="4">
    <source>
        <dbReference type="Proteomes" id="UP000242664"/>
    </source>
</evidence>
<dbReference type="PANTHER" id="PTHR46124:SF3">
    <property type="entry name" value="HYDROLASE"/>
    <property type="match status" value="1"/>
</dbReference>
<dbReference type="Proteomes" id="UP000242664">
    <property type="component" value="Unassembled WGS sequence"/>
</dbReference>
<evidence type="ECO:0000313" key="3">
    <source>
        <dbReference type="EMBL" id="EDN56967.1"/>
    </source>
</evidence>
<dbReference type="EMBL" id="DS267823">
    <property type="protein sequence ID" value="EDN56967.1"/>
    <property type="molecule type" value="Genomic_DNA"/>
</dbReference>